<organism evidence="2 3">
    <name type="scientific">Oecophyllibacter saccharovorans</name>
    <dbReference type="NCBI Taxonomy" id="2558360"/>
    <lineage>
        <taxon>Bacteria</taxon>
        <taxon>Pseudomonadati</taxon>
        <taxon>Pseudomonadota</taxon>
        <taxon>Alphaproteobacteria</taxon>
        <taxon>Acetobacterales</taxon>
        <taxon>Acetobacteraceae</taxon>
        <taxon>Oecophyllibacter</taxon>
    </lineage>
</organism>
<evidence type="ECO:0000313" key="3">
    <source>
        <dbReference type="Proteomes" id="UP000315037"/>
    </source>
</evidence>
<dbReference type="InterPro" id="IPR003754">
    <property type="entry name" value="4pyrrol_synth_uPrphyn_synth"/>
</dbReference>
<reference evidence="2 3" key="1">
    <citation type="submission" date="2019-03" db="EMBL/GenBank/DDBJ databases">
        <title>The complete genome sequence of Neokomagataea sp. Jb2 NBRC113641.</title>
        <authorList>
            <person name="Chua K.-O."/>
            <person name="Chan K.-G."/>
            <person name="See-Too W.-S."/>
        </authorList>
    </citation>
    <scope>NUCLEOTIDE SEQUENCE [LARGE SCALE GENOMIC DNA]</scope>
    <source>
        <strain evidence="2 3">Jb2</strain>
    </source>
</reference>
<name>A0A506UQ51_9PROT</name>
<dbReference type="GO" id="GO:0033014">
    <property type="term" value="P:tetrapyrrole biosynthetic process"/>
    <property type="evidence" value="ECO:0007669"/>
    <property type="project" value="InterPro"/>
</dbReference>
<dbReference type="AlphaFoldDB" id="A0A506UQ51"/>
<feature type="domain" description="Tetrapyrrole biosynthesis uroporphyrinogen III synthase" evidence="1">
    <location>
        <begin position="25"/>
        <end position="213"/>
    </location>
</feature>
<dbReference type="EMBL" id="SORZ01000001">
    <property type="protein sequence ID" value="TPW35485.1"/>
    <property type="molecule type" value="Genomic_DNA"/>
</dbReference>
<accession>A0A506UQ51</accession>
<dbReference type="Pfam" id="PF02602">
    <property type="entry name" value="HEM4"/>
    <property type="match status" value="1"/>
</dbReference>
<comment type="caution">
    <text evidence="2">The sequence shown here is derived from an EMBL/GenBank/DDBJ whole genome shotgun (WGS) entry which is preliminary data.</text>
</comment>
<dbReference type="Proteomes" id="UP000315037">
    <property type="component" value="Unassembled WGS sequence"/>
</dbReference>
<evidence type="ECO:0000259" key="1">
    <source>
        <dbReference type="Pfam" id="PF02602"/>
    </source>
</evidence>
<dbReference type="SUPFAM" id="SSF69618">
    <property type="entry name" value="HemD-like"/>
    <property type="match status" value="1"/>
</dbReference>
<dbReference type="GO" id="GO:0004852">
    <property type="term" value="F:uroporphyrinogen-III synthase activity"/>
    <property type="evidence" value="ECO:0007669"/>
    <property type="project" value="InterPro"/>
</dbReference>
<gene>
    <name evidence="2" type="ORF">E3202_00380</name>
</gene>
<dbReference type="Gene3D" id="3.40.50.10090">
    <property type="match status" value="2"/>
</dbReference>
<sequence>MKGAQSARQVVLVTRPEPGLSETLAQGRALGWAMLGAPGLEIIPSAPLPPLAAQALAITSAQALSALQNQPRDRLLLSVGEATGDRARAAGFMNVRSAGGTAGQLEALCRELGLGGAHLVFACGRGRHGQAYGAEMARRLGAAWQETYRVRTLAVLPADALQALAEGRVAAVMFCSTESAAAFFELCPPVLQDCFAAADCLCLSEAIARRAAEGVLWRKVKIASPVSALLHQLS</sequence>
<keyword evidence="3" id="KW-1185">Reference proteome</keyword>
<dbReference type="InterPro" id="IPR036108">
    <property type="entry name" value="4pyrrol_syn_uPrphyn_synt_sf"/>
</dbReference>
<protein>
    <submittedName>
        <fullName evidence="2">Uroporphyrinogen-III synthase</fullName>
    </submittedName>
</protein>
<dbReference type="RefSeq" id="WP_165600002.1">
    <property type="nucleotide sequence ID" value="NZ_SORZ01000001.1"/>
</dbReference>
<proteinExistence type="predicted"/>
<evidence type="ECO:0000313" key="2">
    <source>
        <dbReference type="EMBL" id="TPW35485.1"/>
    </source>
</evidence>